<dbReference type="EMBL" id="CAXAQS010000054">
    <property type="protein sequence ID" value="CAK9249823.1"/>
    <property type="molecule type" value="Genomic_DNA"/>
</dbReference>
<evidence type="ECO:0000256" key="7">
    <source>
        <dbReference type="RuleBase" id="RU366016"/>
    </source>
</evidence>
<dbReference type="NCBIfam" id="TIGR01236">
    <property type="entry name" value="D1pyr5carbox1"/>
    <property type="match status" value="1"/>
</dbReference>
<organism evidence="10 11">
    <name type="scientific">Sphagnum jensenii</name>
    <dbReference type="NCBI Taxonomy" id="128206"/>
    <lineage>
        <taxon>Eukaryota</taxon>
        <taxon>Viridiplantae</taxon>
        <taxon>Streptophyta</taxon>
        <taxon>Embryophyta</taxon>
        <taxon>Bryophyta</taxon>
        <taxon>Sphagnophytina</taxon>
        <taxon>Sphagnopsida</taxon>
        <taxon>Sphagnales</taxon>
        <taxon>Sphagnaceae</taxon>
        <taxon>Sphagnum</taxon>
    </lineage>
</organism>
<reference evidence="10" key="1">
    <citation type="submission" date="2024-02" db="EMBL/GenBank/DDBJ databases">
        <authorList>
            <consortium name="ELIXIR-Norway"/>
            <consortium name="Elixir Norway"/>
        </authorList>
    </citation>
    <scope>NUCLEOTIDE SEQUENCE</scope>
</reference>
<keyword evidence="4 7" id="KW-0520">NAD</keyword>
<proteinExistence type="inferred from homology"/>
<evidence type="ECO:0000256" key="6">
    <source>
        <dbReference type="ARBA" id="ARBA00048142"/>
    </source>
</evidence>
<evidence type="ECO:0000313" key="11">
    <source>
        <dbReference type="Proteomes" id="UP001497444"/>
    </source>
</evidence>
<dbReference type="PANTHER" id="PTHR42862">
    <property type="entry name" value="DELTA-1-PYRROLINE-5-CARBOXYLATE DEHYDROGENASE 1, ISOFORM A-RELATED"/>
    <property type="match status" value="1"/>
</dbReference>
<dbReference type="Pfam" id="PF00171">
    <property type="entry name" value="Aldedh"/>
    <property type="match status" value="1"/>
</dbReference>
<dbReference type="Gene3D" id="3.40.605.10">
    <property type="entry name" value="Aldehyde Dehydrogenase, Chain A, domain 1"/>
    <property type="match status" value="1"/>
</dbReference>
<comment type="catalytic activity">
    <reaction evidence="6 7">
        <text>L-glutamate 5-semialdehyde + NAD(+) + H2O = L-glutamate + NADH + 2 H(+)</text>
        <dbReference type="Rhea" id="RHEA:30235"/>
        <dbReference type="ChEBI" id="CHEBI:15377"/>
        <dbReference type="ChEBI" id="CHEBI:15378"/>
        <dbReference type="ChEBI" id="CHEBI:29985"/>
        <dbReference type="ChEBI" id="CHEBI:57540"/>
        <dbReference type="ChEBI" id="CHEBI:57945"/>
        <dbReference type="ChEBI" id="CHEBI:58066"/>
        <dbReference type="EC" id="1.2.1.88"/>
    </reaction>
</comment>
<dbReference type="InterPro" id="IPR015590">
    <property type="entry name" value="Aldehyde_DH_dom"/>
</dbReference>
<feature type="domain" description="Aldehyde dehydrogenase" evidence="9">
    <location>
        <begin position="54"/>
        <end position="510"/>
    </location>
</feature>
<name>A0ABP0V7B2_9BRYO</name>
<dbReference type="InterPro" id="IPR016163">
    <property type="entry name" value="Ald_DH_C"/>
</dbReference>
<dbReference type="Proteomes" id="UP001497444">
    <property type="component" value="Unassembled WGS sequence"/>
</dbReference>
<comment type="similarity">
    <text evidence="2 7">Belongs to the aldehyde dehydrogenase family.</text>
</comment>
<evidence type="ECO:0000256" key="1">
    <source>
        <dbReference type="ARBA" id="ARBA00004786"/>
    </source>
</evidence>
<comment type="pathway">
    <text evidence="1 7">Amino-acid degradation; L-proline degradation into L-glutamate; L-glutamate from L-proline: step 2/2.</text>
</comment>
<keyword evidence="11" id="KW-1185">Reference proteome</keyword>
<accession>A0ABP0V7B2</accession>
<evidence type="ECO:0000259" key="9">
    <source>
        <dbReference type="Pfam" id="PF00171"/>
    </source>
</evidence>
<keyword evidence="5 7" id="KW-0642">Proline metabolism</keyword>
<dbReference type="InterPro" id="IPR050485">
    <property type="entry name" value="Proline_metab_enzyme"/>
</dbReference>
<evidence type="ECO:0000256" key="8">
    <source>
        <dbReference type="RuleBase" id="RU366030"/>
    </source>
</evidence>
<evidence type="ECO:0000256" key="2">
    <source>
        <dbReference type="ARBA" id="ARBA00009986"/>
    </source>
</evidence>
<sequence>MQFPLSLPVNEPIRQYAPNDPARASLQQKLKQMANEKIEIPCIIGGQEIFTGRAFNVKMPHSHKESIARVHLASPEEIQKAANSALRAKHDWQHMPWNERAAIFLRAAELLAGPYRDILNAATMLGQSKNAYQAEIDSACELIDFLRFNAYYYQQLQKEQPLSVEGVSNSLEYRPLEGFVVAITPFNFTAIGGNLAAAPAMLGNTVVWKPSDTQVLSAYYTMKLFQEAGLPPGVINFVPADGPEFGETILSHPDLAGVHFTGSTGTFQQIWQTIGKNIDKYKTFPRLVGETGGKDFVFAHPSADWESAATGLVRGAFEYQGQKCSAASRAYLPQSLYGKIQEKIISDLSTMKMGDVRDFGCFINAVIDERSFKKISTFIEIAKASSDAKIIAGGNSKMDVGYFIEPTVIETTKPLFRTMVEEIFGPVLTIHVYDDSKLDETLRICDETSPYALTGAIFAQDRQAVEMMSKRLINAAGNFYINDKPTGATVGQQPFGGARKSGTNDKAGSHLNLFSLALSENGERKLQSAEGLPLSFFKLNPWNESMLNALPRG</sequence>
<comment type="caution">
    <text evidence="10">The sequence shown here is derived from an EMBL/GenBank/DDBJ whole genome shotgun (WGS) entry which is preliminary data.</text>
</comment>
<dbReference type="InterPro" id="IPR016160">
    <property type="entry name" value="Ald_DH_CS_CYS"/>
</dbReference>
<evidence type="ECO:0000256" key="5">
    <source>
        <dbReference type="ARBA" id="ARBA00023062"/>
    </source>
</evidence>
<protein>
    <recommendedName>
        <fullName evidence="7 8">Multifunctional fusion protein</fullName>
    </recommendedName>
    <domain>
        <recommendedName>
            <fullName evidence="8">Delta-1-pyrroline-5-carboxylate dehydrogenase</fullName>
            <shortName evidence="8">P5C dehydrogenase</shortName>
        </recommendedName>
        <alternativeName>
            <fullName evidence="7">L-glutamate gamma-semialdehyde dehydrogenase</fullName>
        </alternativeName>
    </domain>
    <domain>
        <recommendedName>
            <fullName evidence="7">L-glutamate gamma-semialdehyde dehydrogenase</fullName>
            <ecNumber evidence="7">1.2.1.88</ecNumber>
        </recommendedName>
    </domain>
</protein>
<dbReference type="InterPro" id="IPR016161">
    <property type="entry name" value="Ald_DH/histidinol_DH"/>
</dbReference>
<gene>
    <name evidence="10" type="ORF">CSSPJE1EN1_LOCUS25201</name>
</gene>
<dbReference type="Gene3D" id="3.40.309.10">
    <property type="entry name" value="Aldehyde Dehydrogenase, Chain A, domain 2"/>
    <property type="match status" value="1"/>
</dbReference>
<dbReference type="CDD" id="cd07123">
    <property type="entry name" value="ALDH_F4-17_P5CDH"/>
    <property type="match status" value="1"/>
</dbReference>
<dbReference type="EC" id="1.2.1.88" evidence="7"/>
<evidence type="ECO:0000256" key="3">
    <source>
        <dbReference type="ARBA" id="ARBA00023002"/>
    </source>
</evidence>
<dbReference type="PROSITE" id="PS00070">
    <property type="entry name" value="ALDEHYDE_DEHYDR_CYS"/>
    <property type="match status" value="1"/>
</dbReference>
<evidence type="ECO:0000313" key="10">
    <source>
        <dbReference type="EMBL" id="CAK9249823.1"/>
    </source>
</evidence>
<dbReference type="InterPro" id="IPR005931">
    <property type="entry name" value="P5CDH/ALDH4A1"/>
</dbReference>
<dbReference type="SUPFAM" id="SSF53720">
    <property type="entry name" value="ALDH-like"/>
    <property type="match status" value="1"/>
</dbReference>
<dbReference type="PANTHER" id="PTHR42862:SF1">
    <property type="entry name" value="DELTA-1-PYRROLINE-5-CARBOXYLATE DEHYDROGENASE 2, ISOFORM A-RELATED"/>
    <property type="match status" value="1"/>
</dbReference>
<evidence type="ECO:0000256" key="4">
    <source>
        <dbReference type="ARBA" id="ARBA00023027"/>
    </source>
</evidence>
<keyword evidence="3 7" id="KW-0560">Oxidoreductase</keyword>
<dbReference type="InterPro" id="IPR016162">
    <property type="entry name" value="Ald_DH_N"/>
</dbReference>